<name>A0AAE1T6U5_9LAMI</name>
<gene>
    <name evidence="2" type="ORF">Sango_2788000</name>
</gene>
<dbReference type="PANTHER" id="PTHR33116">
    <property type="entry name" value="REVERSE TRANSCRIPTASE ZINC-BINDING DOMAIN-CONTAINING PROTEIN-RELATED-RELATED"/>
    <property type="match status" value="1"/>
</dbReference>
<organism evidence="2 3">
    <name type="scientific">Sesamum angolense</name>
    <dbReference type="NCBI Taxonomy" id="2727404"/>
    <lineage>
        <taxon>Eukaryota</taxon>
        <taxon>Viridiplantae</taxon>
        <taxon>Streptophyta</taxon>
        <taxon>Embryophyta</taxon>
        <taxon>Tracheophyta</taxon>
        <taxon>Spermatophyta</taxon>
        <taxon>Magnoliopsida</taxon>
        <taxon>eudicotyledons</taxon>
        <taxon>Gunneridae</taxon>
        <taxon>Pentapetalae</taxon>
        <taxon>asterids</taxon>
        <taxon>lamiids</taxon>
        <taxon>Lamiales</taxon>
        <taxon>Pedaliaceae</taxon>
        <taxon>Sesamum</taxon>
    </lineage>
</organism>
<evidence type="ECO:0000313" key="2">
    <source>
        <dbReference type="EMBL" id="KAK4383293.1"/>
    </source>
</evidence>
<comment type="caution">
    <text evidence="2">The sequence shown here is derived from an EMBL/GenBank/DDBJ whole genome shotgun (WGS) entry which is preliminary data.</text>
</comment>
<accession>A0AAE1T6U5</accession>
<protein>
    <recommendedName>
        <fullName evidence="1">Reverse transcriptase domain-containing protein</fullName>
    </recommendedName>
</protein>
<evidence type="ECO:0000259" key="1">
    <source>
        <dbReference type="PROSITE" id="PS50878"/>
    </source>
</evidence>
<dbReference type="PROSITE" id="PS50878">
    <property type="entry name" value="RT_POL"/>
    <property type="match status" value="1"/>
</dbReference>
<feature type="domain" description="Reverse transcriptase" evidence="1">
    <location>
        <begin position="1"/>
        <end position="165"/>
    </location>
</feature>
<dbReference type="SUPFAM" id="SSF56672">
    <property type="entry name" value="DNA/RNA polymerases"/>
    <property type="match status" value="1"/>
</dbReference>
<evidence type="ECO:0000313" key="3">
    <source>
        <dbReference type="Proteomes" id="UP001289374"/>
    </source>
</evidence>
<sequence length="285" mass="32495">MRVMECMGFSDRWLKLIQNSAEKYGFSVLINGESTGYFSSSRGLRQGYPLSPFLFLVTAKYLSRSINKLLHENQYMYYATRRKVRVTHLACVDDMMVFTSTKIVGLQRLMDTLSKYEHLSRQLVNSSKSSFIVSKSIPSLMVQRIKNITGYCMKRLPVKYLGASLYVGNKKSSLFYPLIQAMESYISGWEKFVLSHGGRLQLIKNVLLSIPVYLLRVIKPTKSVLIRIEQMPYHFFLGLMLKKEENALDKVGTYVSADRGMWFGTGEVGGYGCSIFTKVVVAPSR</sequence>
<dbReference type="Proteomes" id="UP001289374">
    <property type="component" value="Unassembled WGS sequence"/>
</dbReference>
<dbReference type="EMBL" id="JACGWL010000582">
    <property type="protein sequence ID" value="KAK4383293.1"/>
    <property type="molecule type" value="Genomic_DNA"/>
</dbReference>
<proteinExistence type="predicted"/>
<dbReference type="PANTHER" id="PTHR33116:SF80">
    <property type="entry name" value="REVERSE TRANSCRIPTASE ZINC-BINDING DOMAIN-CONTAINING PROTEIN"/>
    <property type="match status" value="1"/>
</dbReference>
<keyword evidence="3" id="KW-1185">Reference proteome</keyword>
<reference evidence="2" key="1">
    <citation type="submission" date="2020-06" db="EMBL/GenBank/DDBJ databases">
        <authorList>
            <person name="Li T."/>
            <person name="Hu X."/>
            <person name="Zhang T."/>
            <person name="Song X."/>
            <person name="Zhang H."/>
            <person name="Dai N."/>
            <person name="Sheng W."/>
            <person name="Hou X."/>
            <person name="Wei L."/>
        </authorList>
    </citation>
    <scope>NUCLEOTIDE SEQUENCE</scope>
    <source>
        <strain evidence="2">K16</strain>
        <tissue evidence="2">Leaf</tissue>
    </source>
</reference>
<dbReference type="InterPro" id="IPR043502">
    <property type="entry name" value="DNA/RNA_pol_sf"/>
</dbReference>
<dbReference type="InterPro" id="IPR000477">
    <property type="entry name" value="RT_dom"/>
</dbReference>
<reference evidence="2" key="2">
    <citation type="journal article" date="2024" name="Plant">
        <title>Genomic evolution and insights into agronomic trait innovations of Sesamum species.</title>
        <authorList>
            <person name="Miao H."/>
            <person name="Wang L."/>
            <person name="Qu L."/>
            <person name="Liu H."/>
            <person name="Sun Y."/>
            <person name="Le M."/>
            <person name="Wang Q."/>
            <person name="Wei S."/>
            <person name="Zheng Y."/>
            <person name="Lin W."/>
            <person name="Duan Y."/>
            <person name="Cao H."/>
            <person name="Xiong S."/>
            <person name="Wang X."/>
            <person name="Wei L."/>
            <person name="Li C."/>
            <person name="Ma Q."/>
            <person name="Ju M."/>
            <person name="Zhao R."/>
            <person name="Li G."/>
            <person name="Mu C."/>
            <person name="Tian Q."/>
            <person name="Mei H."/>
            <person name="Zhang T."/>
            <person name="Gao T."/>
            <person name="Zhang H."/>
        </authorList>
    </citation>
    <scope>NUCLEOTIDE SEQUENCE</scope>
    <source>
        <strain evidence="2">K16</strain>
    </source>
</reference>
<dbReference type="AlphaFoldDB" id="A0AAE1T6U5"/>
<dbReference type="Pfam" id="PF00078">
    <property type="entry name" value="RVT_1"/>
    <property type="match status" value="1"/>
</dbReference>